<gene>
    <name evidence="1" type="ORF">EVA_12967</name>
</gene>
<dbReference type="AlphaFoldDB" id="J9FVA6"/>
<reference evidence="1" key="1">
    <citation type="journal article" date="2012" name="PLoS ONE">
        <title>Gene sets for utilization of primary and secondary nutrition supplies in the distal gut of endangered iberian lynx.</title>
        <authorList>
            <person name="Alcaide M."/>
            <person name="Messina E."/>
            <person name="Richter M."/>
            <person name="Bargiela R."/>
            <person name="Peplies J."/>
            <person name="Huws S.A."/>
            <person name="Newbold C.J."/>
            <person name="Golyshin P.N."/>
            <person name="Simon M.A."/>
            <person name="Lopez G."/>
            <person name="Yakimov M.M."/>
            <person name="Ferrer M."/>
        </authorList>
    </citation>
    <scope>NUCLEOTIDE SEQUENCE</scope>
</reference>
<accession>J9FVA6</accession>
<protein>
    <submittedName>
        <fullName evidence="1">Uncharacterized protein</fullName>
    </submittedName>
</protein>
<sequence>MVTMEENEKFATYKEFGKMLREVADLCAKYGDTPLYDSVPELKEKAYFVTNRGAYDAYIEPWMRDFSENPIDVTAAKKWAQQVNEKSTK</sequence>
<dbReference type="EMBL" id="AMCI01004039">
    <property type="protein sequence ID" value="EJW98931.1"/>
    <property type="molecule type" value="Genomic_DNA"/>
</dbReference>
<evidence type="ECO:0000313" key="1">
    <source>
        <dbReference type="EMBL" id="EJW98931.1"/>
    </source>
</evidence>
<organism evidence="1">
    <name type="scientific">gut metagenome</name>
    <dbReference type="NCBI Taxonomy" id="749906"/>
    <lineage>
        <taxon>unclassified sequences</taxon>
        <taxon>metagenomes</taxon>
        <taxon>organismal metagenomes</taxon>
    </lineage>
</organism>
<comment type="caution">
    <text evidence="1">The sequence shown here is derived from an EMBL/GenBank/DDBJ whole genome shotgun (WGS) entry which is preliminary data.</text>
</comment>
<proteinExistence type="predicted"/>
<name>J9FVA6_9ZZZZ</name>